<evidence type="ECO:0000259" key="2">
    <source>
        <dbReference type="PROSITE" id="PS50943"/>
    </source>
</evidence>
<dbReference type="Gene3D" id="1.10.260.40">
    <property type="entry name" value="lambda repressor-like DNA-binding domains"/>
    <property type="match status" value="1"/>
</dbReference>
<dbReference type="GO" id="GO:0003677">
    <property type="term" value="F:DNA binding"/>
    <property type="evidence" value="ECO:0007669"/>
    <property type="project" value="UniProtKB-KW"/>
</dbReference>
<evidence type="ECO:0000313" key="3">
    <source>
        <dbReference type="EMBL" id="PZO42945.1"/>
    </source>
</evidence>
<dbReference type="GO" id="GO:0003700">
    <property type="term" value="F:DNA-binding transcription factor activity"/>
    <property type="evidence" value="ECO:0007669"/>
    <property type="project" value="TreeGrafter"/>
</dbReference>
<reference evidence="4" key="1">
    <citation type="submission" date="2018-04" db="EMBL/GenBank/DDBJ databases">
        <authorList>
            <person name="Cornet L."/>
        </authorList>
    </citation>
    <scope>NUCLEOTIDE SEQUENCE [LARGE SCALE GENOMIC DNA]</scope>
</reference>
<organism evidence="3 4">
    <name type="scientific">Shackletoniella antarctica</name>
    <dbReference type="NCBI Taxonomy" id="268115"/>
    <lineage>
        <taxon>Bacteria</taxon>
        <taxon>Bacillati</taxon>
        <taxon>Cyanobacteriota</taxon>
        <taxon>Cyanophyceae</taxon>
        <taxon>Oculatellales</taxon>
        <taxon>Oculatellaceae</taxon>
        <taxon>Shackletoniella</taxon>
    </lineage>
</organism>
<gene>
    <name evidence="3" type="ORF">DCF17_07290</name>
</gene>
<dbReference type="Pfam" id="PF01381">
    <property type="entry name" value="HTH_3"/>
    <property type="match status" value="1"/>
</dbReference>
<accession>A0A2W4Y7L5</accession>
<feature type="domain" description="HTH cro/C1-type" evidence="2">
    <location>
        <begin position="11"/>
        <end position="65"/>
    </location>
</feature>
<dbReference type="SUPFAM" id="SSF47413">
    <property type="entry name" value="lambda repressor-like DNA-binding domains"/>
    <property type="match status" value="1"/>
</dbReference>
<name>A0A2W4Y7L5_9CYAN</name>
<reference evidence="3 4" key="2">
    <citation type="submission" date="2018-06" db="EMBL/GenBank/DDBJ databases">
        <title>Metagenomic assembly of (sub)arctic Cyanobacteria and their associated microbiome from non-axenic cultures.</title>
        <authorList>
            <person name="Baurain D."/>
        </authorList>
    </citation>
    <scope>NUCLEOTIDE SEQUENCE [LARGE SCALE GENOMIC DNA]</scope>
    <source>
        <strain evidence="3">ULC041bin1</strain>
    </source>
</reference>
<dbReference type="InterPro" id="IPR001387">
    <property type="entry name" value="Cro/C1-type_HTH"/>
</dbReference>
<dbReference type="GO" id="GO:0005829">
    <property type="term" value="C:cytosol"/>
    <property type="evidence" value="ECO:0007669"/>
    <property type="project" value="TreeGrafter"/>
</dbReference>
<dbReference type="PANTHER" id="PTHR46797:SF1">
    <property type="entry name" value="METHYLPHOSPHONATE SYNTHASE"/>
    <property type="match status" value="1"/>
</dbReference>
<keyword evidence="1" id="KW-0238">DNA-binding</keyword>
<dbReference type="PROSITE" id="PS50943">
    <property type="entry name" value="HTH_CROC1"/>
    <property type="match status" value="1"/>
</dbReference>
<dbReference type="InterPro" id="IPR050807">
    <property type="entry name" value="TransReg_Diox_bact_type"/>
</dbReference>
<protein>
    <submittedName>
        <fullName evidence="3">XRE family transcriptional regulator</fullName>
    </submittedName>
</protein>
<dbReference type="PANTHER" id="PTHR46797">
    <property type="entry name" value="HTH-TYPE TRANSCRIPTIONAL REGULATOR"/>
    <property type="match status" value="1"/>
</dbReference>
<dbReference type="AlphaFoldDB" id="A0A2W4Y7L5"/>
<sequence>MSEQQSLGSYLRDSRKRKKISMRALARDAEISVAYISKIEQNDANPTIDVLERIANALEVPVSDLALFIRNKNSNSTTNFNDMPESLKNFIQENSSIYPQLADPEFHRTLSGIRWRGKYPENNKEWMNIFLSILNVLEK</sequence>
<comment type="caution">
    <text evidence="3">The sequence shown here is derived from an EMBL/GenBank/DDBJ whole genome shotgun (WGS) entry which is preliminary data.</text>
</comment>
<dbReference type="EMBL" id="QBMN01000037">
    <property type="protein sequence ID" value="PZO42945.1"/>
    <property type="molecule type" value="Genomic_DNA"/>
</dbReference>
<dbReference type="CDD" id="cd00093">
    <property type="entry name" value="HTH_XRE"/>
    <property type="match status" value="1"/>
</dbReference>
<evidence type="ECO:0000313" key="4">
    <source>
        <dbReference type="Proteomes" id="UP000249081"/>
    </source>
</evidence>
<dbReference type="InterPro" id="IPR010982">
    <property type="entry name" value="Lambda_DNA-bd_dom_sf"/>
</dbReference>
<evidence type="ECO:0000256" key="1">
    <source>
        <dbReference type="ARBA" id="ARBA00023125"/>
    </source>
</evidence>
<proteinExistence type="predicted"/>
<dbReference type="Proteomes" id="UP000249081">
    <property type="component" value="Unassembled WGS sequence"/>
</dbReference>
<dbReference type="SMART" id="SM00530">
    <property type="entry name" value="HTH_XRE"/>
    <property type="match status" value="1"/>
</dbReference>